<organism evidence="2 3">
    <name type="scientific">Mucilaginibacter ginkgonis</name>
    <dbReference type="NCBI Taxonomy" id="2682091"/>
    <lineage>
        <taxon>Bacteria</taxon>
        <taxon>Pseudomonadati</taxon>
        <taxon>Bacteroidota</taxon>
        <taxon>Sphingobacteriia</taxon>
        <taxon>Sphingobacteriales</taxon>
        <taxon>Sphingobacteriaceae</taxon>
        <taxon>Mucilaginibacter</taxon>
    </lineage>
</organism>
<dbReference type="GO" id="GO:0000160">
    <property type="term" value="P:phosphorelay signal transduction system"/>
    <property type="evidence" value="ECO:0007669"/>
    <property type="project" value="InterPro"/>
</dbReference>
<dbReference type="InterPro" id="IPR050595">
    <property type="entry name" value="Bact_response_regulator"/>
</dbReference>
<name>A0A6I4HWK3_9SPHI</name>
<dbReference type="InterPro" id="IPR001789">
    <property type="entry name" value="Sig_transdc_resp-reg_receiver"/>
</dbReference>
<protein>
    <submittedName>
        <fullName evidence="2">Response regulator</fullName>
    </submittedName>
</protein>
<sequence length="121" mass="13867">MKKQILIIDDDFDLLYVLHELFRFEGYKSIGFNHGNDIENVIRAHKPDLILLDYLLPGFNGGEICSKLKSLSEYAMIPVIIFSAHSDKGIKNGSYGCDYFISKPFDLEPLMLVIERLINKI</sequence>
<dbReference type="CDD" id="cd00156">
    <property type="entry name" value="REC"/>
    <property type="match status" value="1"/>
</dbReference>
<evidence type="ECO:0000256" key="1">
    <source>
        <dbReference type="ARBA" id="ARBA00022553"/>
    </source>
</evidence>
<gene>
    <name evidence="2" type="ORF">GO620_007145</name>
</gene>
<reference evidence="2 3" key="1">
    <citation type="submission" date="2020-12" db="EMBL/GenBank/DDBJ databases">
        <title>HMF7856_wgs.fasta genome submission.</title>
        <authorList>
            <person name="Kang H."/>
            <person name="Kim H."/>
            <person name="Joh K."/>
        </authorList>
    </citation>
    <scope>NUCLEOTIDE SEQUENCE [LARGE SCALE GENOMIC DNA]</scope>
    <source>
        <strain evidence="2 3">HMF7856</strain>
    </source>
</reference>
<dbReference type="Pfam" id="PF00072">
    <property type="entry name" value="Response_reg"/>
    <property type="match status" value="1"/>
</dbReference>
<dbReference type="PANTHER" id="PTHR44591">
    <property type="entry name" value="STRESS RESPONSE REGULATOR PROTEIN 1"/>
    <property type="match status" value="1"/>
</dbReference>
<proteinExistence type="predicted"/>
<dbReference type="AlphaFoldDB" id="A0A6I4HWK3"/>
<dbReference type="SUPFAM" id="SSF52172">
    <property type="entry name" value="CheY-like"/>
    <property type="match status" value="1"/>
</dbReference>
<keyword evidence="1" id="KW-0597">Phosphoprotein</keyword>
<evidence type="ECO:0000313" key="3">
    <source>
        <dbReference type="Proteomes" id="UP000429232"/>
    </source>
</evidence>
<dbReference type="InterPro" id="IPR011006">
    <property type="entry name" value="CheY-like_superfamily"/>
</dbReference>
<accession>A0A6I4HWK3</accession>
<dbReference type="PANTHER" id="PTHR44591:SF3">
    <property type="entry name" value="RESPONSE REGULATORY DOMAIN-CONTAINING PROTEIN"/>
    <property type="match status" value="1"/>
</dbReference>
<evidence type="ECO:0000313" key="2">
    <source>
        <dbReference type="EMBL" id="QQL51216.1"/>
    </source>
</evidence>
<keyword evidence="3" id="KW-1185">Reference proteome</keyword>
<dbReference type="EMBL" id="CP066775">
    <property type="protein sequence ID" value="QQL51216.1"/>
    <property type="molecule type" value="Genomic_DNA"/>
</dbReference>
<dbReference type="Gene3D" id="3.40.50.2300">
    <property type="match status" value="1"/>
</dbReference>
<dbReference type="SMART" id="SM00448">
    <property type="entry name" value="REC"/>
    <property type="match status" value="1"/>
</dbReference>
<dbReference type="RefSeq" id="WP_157523790.1">
    <property type="nucleotide sequence ID" value="NZ_CP066775.1"/>
</dbReference>
<dbReference type="PROSITE" id="PS50110">
    <property type="entry name" value="RESPONSE_REGULATORY"/>
    <property type="match status" value="1"/>
</dbReference>
<dbReference type="Proteomes" id="UP000429232">
    <property type="component" value="Chromosome"/>
</dbReference>
<dbReference type="KEGG" id="mgik:GO620_007145"/>